<dbReference type="EMBL" id="CAXDID020000225">
    <property type="protein sequence ID" value="CAL6059348.1"/>
    <property type="molecule type" value="Genomic_DNA"/>
</dbReference>
<dbReference type="AlphaFoldDB" id="A0AA86NTN9"/>
<protein>
    <submittedName>
        <fullName evidence="3">Hypothetical_protein</fullName>
    </submittedName>
</protein>
<proteinExistence type="predicted"/>
<name>A0AA86NTN9_9EUKA</name>
<dbReference type="EMBL" id="CATOUU010000336">
    <property type="protein sequence ID" value="CAI9925127.1"/>
    <property type="molecule type" value="Genomic_DNA"/>
</dbReference>
<evidence type="ECO:0000313" key="1">
    <source>
        <dbReference type="EMBL" id="CAI9925126.1"/>
    </source>
</evidence>
<evidence type="ECO:0000313" key="4">
    <source>
        <dbReference type="EMBL" id="CAL6059350.1"/>
    </source>
</evidence>
<sequence>MTSTFMETLQLDETLTIRYKQGYNHCENNLSQYQDRYFPIIYIYGNHEQFNLCRAHQISRIISVNQCYIDLSHVDLDQSNVSLINCKLVGQATSHLVVNSLMIQSCNFKISQLQHGQINNIRIENYNPHDTLDLTGAKLLTKTHLVNLQLTKQTVDLSKLEGTWDYICFRDCTFKGQLRKDVLETKLMHIYTNPNIESGFSENLFQEAIVHQFRYHSSDVATRSFSSL</sequence>
<gene>
    <name evidence="1" type="ORF">HINF_LOCUS12771</name>
    <name evidence="2" type="ORF">HINF_LOCUS12772</name>
    <name evidence="3" type="ORF">HINF_LOCUS48703</name>
    <name evidence="4" type="ORF">HINF_LOCUS48704</name>
</gene>
<evidence type="ECO:0000313" key="2">
    <source>
        <dbReference type="EMBL" id="CAI9925127.1"/>
    </source>
</evidence>
<evidence type="ECO:0000313" key="3">
    <source>
        <dbReference type="EMBL" id="CAL6059348.1"/>
    </source>
</evidence>
<keyword evidence="5" id="KW-1185">Reference proteome</keyword>
<dbReference type="Proteomes" id="UP001642409">
    <property type="component" value="Unassembled WGS sequence"/>
</dbReference>
<reference evidence="3 5" key="2">
    <citation type="submission" date="2024-07" db="EMBL/GenBank/DDBJ databases">
        <authorList>
            <person name="Akdeniz Z."/>
        </authorList>
    </citation>
    <scope>NUCLEOTIDE SEQUENCE [LARGE SCALE GENOMIC DNA]</scope>
</reference>
<comment type="caution">
    <text evidence="2">The sequence shown here is derived from an EMBL/GenBank/DDBJ whole genome shotgun (WGS) entry which is preliminary data.</text>
</comment>
<dbReference type="EMBL" id="CATOUU010000336">
    <property type="protein sequence ID" value="CAI9925126.1"/>
    <property type="molecule type" value="Genomic_DNA"/>
</dbReference>
<dbReference type="EMBL" id="CAXDID020000225">
    <property type="protein sequence ID" value="CAL6059350.1"/>
    <property type="molecule type" value="Genomic_DNA"/>
</dbReference>
<organism evidence="2">
    <name type="scientific">Hexamita inflata</name>
    <dbReference type="NCBI Taxonomy" id="28002"/>
    <lineage>
        <taxon>Eukaryota</taxon>
        <taxon>Metamonada</taxon>
        <taxon>Diplomonadida</taxon>
        <taxon>Hexamitidae</taxon>
        <taxon>Hexamitinae</taxon>
        <taxon>Hexamita</taxon>
    </lineage>
</organism>
<dbReference type="SUPFAM" id="SSF141571">
    <property type="entry name" value="Pentapeptide repeat-like"/>
    <property type="match status" value="1"/>
</dbReference>
<reference evidence="2" key="1">
    <citation type="submission" date="2023-06" db="EMBL/GenBank/DDBJ databases">
        <authorList>
            <person name="Kurt Z."/>
        </authorList>
    </citation>
    <scope>NUCLEOTIDE SEQUENCE</scope>
</reference>
<accession>A0AA86NTN9</accession>
<evidence type="ECO:0000313" key="5">
    <source>
        <dbReference type="Proteomes" id="UP001642409"/>
    </source>
</evidence>